<evidence type="ECO:0000313" key="2">
    <source>
        <dbReference type="Proteomes" id="UP000189545"/>
    </source>
</evidence>
<organism evidence="1 2">
    <name type="scientific">Shewanella psychrophila</name>
    <dbReference type="NCBI Taxonomy" id="225848"/>
    <lineage>
        <taxon>Bacteria</taxon>
        <taxon>Pseudomonadati</taxon>
        <taxon>Pseudomonadota</taxon>
        <taxon>Gammaproteobacteria</taxon>
        <taxon>Alteromonadales</taxon>
        <taxon>Shewanellaceae</taxon>
        <taxon>Shewanella</taxon>
    </lineage>
</organism>
<sequence length="88" mass="10289">MIRYTLAIAEHMINQIDEEWIDCKIAVEFFESAAEFDTTYTSKSAIEHDLKGGYPLFKLFKELHELTNESPENNWNRAKFTQCDALIL</sequence>
<dbReference type="Proteomes" id="UP000189545">
    <property type="component" value="Chromosome"/>
</dbReference>
<dbReference type="KEGG" id="spsw:Sps_00855"/>
<reference evidence="1 2" key="1">
    <citation type="submission" date="2016-03" db="EMBL/GenBank/DDBJ databases">
        <title>Complete genome sequence of Shewanella psychrophila WP2, a deep sea bacterium isolated from west Pacific sediment.</title>
        <authorList>
            <person name="Xu G."/>
            <person name="Jian H."/>
        </authorList>
    </citation>
    <scope>NUCLEOTIDE SEQUENCE [LARGE SCALE GENOMIC DNA]</scope>
    <source>
        <strain evidence="1 2">WP2</strain>
    </source>
</reference>
<name>A0A1S6HKJ9_9GAMM</name>
<gene>
    <name evidence="1" type="ORF">Sps_00855</name>
</gene>
<accession>A0A1S6HKJ9</accession>
<keyword evidence="2" id="KW-1185">Reference proteome</keyword>
<dbReference type="STRING" id="225848.Sps_00855"/>
<dbReference type="AlphaFoldDB" id="A0A1S6HKJ9"/>
<proteinExistence type="predicted"/>
<evidence type="ECO:0000313" key="1">
    <source>
        <dbReference type="EMBL" id="AQS36047.1"/>
    </source>
</evidence>
<protein>
    <submittedName>
        <fullName evidence="1">Uncharacterized protein</fullName>
    </submittedName>
</protein>
<dbReference type="EMBL" id="CP014782">
    <property type="protein sequence ID" value="AQS36047.1"/>
    <property type="molecule type" value="Genomic_DNA"/>
</dbReference>